<dbReference type="Gene3D" id="2.70.98.10">
    <property type="match status" value="1"/>
</dbReference>
<dbReference type="Proteomes" id="UP000198752">
    <property type="component" value="Unassembled WGS sequence"/>
</dbReference>
<keyword evidence="2" id="KW-1185">Reference proteome</keyword>
<dbReference type="PANTHER" id="PTHR11122:SF13">
    <property type="entry name" value="GLUCOSE-6-PHOSPHATE 1-EPIMERASE"/>
    <property type="match status" value="1"/>
</dbReference>
<dbReference type="RefSeq" id="WP_093673627.1">
    <property type="nucleotide sequence ID" value="NZ_FOOY01000019.1"/>
</dbReference>
<proteinExistence type="predicted"/>
<dbReference type="Pfam" id="PF01263">
    <property type="entry name" value="Aldose_epim"/>
    <property type="match status" value="1"/>
</dbReference>
<dbReference type="GO" id="GO:0016853">
    <property type="term" value="F:isomerase activity"/>
    <property type="evidence" value="ECO:0007669"/>
    <property type="project" value="InterPro"/>
</dbReference>
<evidence type="ECO:0000313" key="1">
    <source>
        <dbReference type="EMBL" id="SFG73415.1"/>
    </source>
</evidence>
<name>A0A1I2U8A8_9BACL</name>
<dbReference type="STRING" id="269670.SAMN02982927_02602"/>
<dbReference type="GO" id="GO:0005975">
    <property type="term" value="P:carbohydrate metabolic process"/>
    <property type="evidence" value="ECO:0007669"/>
    <property type="project" value="InterPro"/>
</dbReference>
<gene>
    <name evidence="1" type="ORF">SAMN02982927_02602</name>
</gene>
<dbReference type="PANTHER" id="PTHR11122">
    <property type="entry name" value="APOSPORY-ASSOCIATED PROTEIN C-RELATED"/>
    <property type="match status" value="1"/>
</dbReference>
<protein>
    <submittedName>
        <fullName evidence="1">Galactose mutarotase</fullName>
    </submittedName>
</protein>
<reference evidence="2" key="1">
    <citation type="submission" date="2016-10" db="EMBL/GenBank/DDBJ databases">
        <authorList>
            <person name="Varghese N."/>
            <person name="Submissions S."/>
        </authorList>
    </citation>
    <scope>NUCLEOTIDE SEQUENCE [LARGE SCALE GENOMIC DNA]</scope>
    <source>
        <strain evidence="2">ATCC 700379</strain>
    </source>
</reference>
<dbReference type="OrthoDB" id="9795355at2"/>
<dbReference type="InterPro" id="IPR011013">
    <property type="entry name" value="Gal_mutarotase_sf_dom"/>
</dbReference>
<organism evidence="1 2">
    <name type="scientific">Sporolactobacillus nakayamae</name>
    <dbReference type="NCBI Taxonomy" id="269670"/>
    <lineage>
        <taxon>Bacteria</taxon>
        <taxon>Bacillati</taxon>
        <taxon>Bacillota</taxon>
        <taxon>Bacilli</taxon>
        <taxon>Bacillales</taxon>
        <taxon>Sporolactobacillaceae</taxon>
        <taxon>Sporolactobacillus</taxon>
    </lineage>
</organism>
<dbReference type="SUPFAM" id="SSF74650">
    <property type="entry name" value="Galactose mutarotase-like"/>
    <property type="match status" value="1"/>
</dbReference>
<dbReference type="EMBL" id="FOOY01000019">
    <property type="protein sequence ID" value="SFG73415.1"/>
    <property type="molecule type" value="Genomic_DNA"/>
</dbReference>
<dbReference type="InterPro" id="IPR014718">
    <property type="entry name" value="GH-type_carb-bd"/>
</dbReference>
<evidence type="ECO:0000313" key="2">
    <source>
        <dbReference type="Proteomes" id="UP000198752"/>
    </source>
</evidence>
<dbReference type="GO" id="GO:0030246">
    <property type="term" value="F:carbohydrate binding"/>
    <property type="evidence" value="ECO:0007669"/>
    <property type="project" value="InterPro"/>
</dbReference>
<accession>A0A1I2U8A8</accession>
<dbReference type="InterPro" id="IPR008183">
    <property type="entry name" value="Aldose_1/G6P_1-epimerase"/>
</dbReference>
<sequence length="288" mass="32797">MYQVKEFDQQGLHFFRLSDNASYVDICPERGGIVTGFHADGEDILFMNEETLFDTSKNVRGGIPVLFPIAGQLTDKTYEWNGAVYHMDNHGLARTRPWQVIRSAADDDQAAVKISFHSTEETRESYPFDFEVVLTYTLADGQLTIGQTISNLSNDAMPVYPGYHPYFNIKNQKLHIKSKAATYLDYNDHQIKPFDGGIDMHGLKESVVLLNSGDPQLEFDFDSSKKVVIKQDARYKYTVLWVEGNQPFVCVEPWTALTNTFNEDKSKALMVKQGEPLELAIDIYLEER</sequence>
<dbReference type="AlphaFoldDB" id="A0A1I2U8A8"/>